<feature type="chain" id="PRO_5034632129" evidence="1">
    <location>
        <begin position="20"/>
        <end position="141"/>
    </location>
</feature>
<sequence length="141" mass="14572">MRFFKAFPTIALLPALVFSNPEPVANPALAPVPAAHPAPAPAPEAMLMAEIYHLLDRRATDLEAHALDLSSLLGNLTGSLGSLTTLLNPAVIGAIAPLVTNANELLSPPFVNQTRELIGDVAPLVSAVAQLITSLLGSILG</sequence>
<dbReference type="AlphaFoldDB" id="A0A8E2FDZ8"/>
<proteinExistence type="predicted"/>
<accession>A0A8E2FDZ8</accession>
<reference evidence="2 3" key="1">
    <citation type="journal article" date="2016" name="Nat. Commun.">
        <title>Ectomycorrhizal ecology is imprinted in the genome of the dominant symbiotic fungus Cenococcum geophilum.</title>
        <authorList>
            <consortium name="DOE Joint Genome Institute"/>
            <person name="Peter M."/>
            <person name="Kohler A."/>
            <person name="Ohm R.A."/>
            <person name="Kuo A."/>
            <person name="Krutzmann J."/>
            <person name="Morin E."/>
            <person name="Arend M."/>
            <person name="Barry K.W."/>
            <person name="Binder M."/>
            <person name="Choi C."/>
            <person name="Clum A."/>
            <person name="Copeland A."/>
            <person name="Grisel N."/>
            <person name="Haridas S."/>
            <person name="Kipfer T."/>
            <person name="LaButti K."/>
            <person name="Lindquist E."/>
            <person name="Lipzen A."/>
            <person name="Maire R."/>
            <person name="Meier B."/>
            <person name="Mihaltcheva S."/>
            <person name="Molinier V."/>
            <person name="Murat C."/>
            <person name="Poggeler S."/>
            <person name="Quandt C.A."/>
            <person name="Sperisen C."/>
            <person name="Tritt A."/>
            <person name="Tisserant E."/>
            <person name="Crous P.W."/>
            <person name="Henrissat B."/>
            <person name="Nehls U."/>
            <person name="Egli S."/>
            <person name="Spatafora J.W."/>
            <person name="Grigoriev I.V."/>
            <person name="Martin F.M."/>
        </authorList>
    </citation>
    <scope>NUCLEOTIDE SEQUENCE [LARGE SCALE GENOMIC DNA]</scope>
    <source>
        <strain evidence="2 3">CBS 207.34</strain>
    </source>
</reference>
<protein>
    <submittedName>
        <fullName evidence="2">Uncharacterized protein</fullName>
    </submittedName>
</protein>
<dbReference type="OrthoDB" id="3944160at2759"/>
<feature type="signal peptide" evidence="1">
    <location>
        <begin position="1"/>
        <end position="19"/>
    </location>
</feature>
<gene>
    <name evidence="2" type="ORF">AOQ84DRAFT_370350</name>
</gene>
<evidence type="ECO:0000313" key="2">
    <source>
        <dbReference type="EMBL" id="OCL15457.1"/>
    </source>
</evidence>
<name>A0A8E2FDZ8_9PEZI</name>
<keyword evidence="1" id="KW-0732">Signal</keyword>
<dbReference type="Proteomes" id="UP000250140">
    <property type="component" value="Unassembled WGS sequence"/>
</dbReference>
<evidence type="ECO:0000256" key="1">
    <source>
        <dbReference type="SAM" id="SignalP"/>
    </source>
</evidence>
<dbReference type="EMBL" id="KV748446">
    <property type="protein sequence ID" value="OCL15457.1"/>
    <property type="molecule type" value="Genomic_DNA"/>
</dbReference>
<organism evidence="2 3">
    <name type="scientific">Glonium stellatum</name>
    <dbReference type="NCBI Taxonomy" id="574774"/>
    <lineage>
        <taxon>Eukaryota</taxon>
        <taxon>Fungi</taxon>
        <taxon>Dikarya</taxon>
        <taxon>Ascomycota</taxon>
        <taxon>Pezizomycotina</taxon>
        <taxon>Dothideomycetes</taxon>
        <taxon>Pleosporomycetidae</taxon>
        <taxon>Gloniales</taxon>
        <taxon>Gloniaceae</taxon>
        <taxon>Glonium</taxon>
    </lineage>
</organism>
<evidence type="ECO:0000313" key="3">
    <source>
        <dbReference type="Proteomes" id="UP000250140"/>
    </source>
</evidence>
<keyword evidence="3" id="KW-1185">Reference proteome</keyword>